<dbReference type="Pfam" id="PF00078">
    <property type="entry name" value="RVT_1"/>
    <property type="match status" value="1"/>
</dbReference>
<protein>
    <recommendedName>
        <fullName evidence="2">RNase H type-1 domain-containing protein</fullName>
    </recommendedName>
</protein>
<dbReference type="InterPro" id="IPR036691">
    <property type="entry name" value="Endo/exonu/phosph_ase_sf"/>
</dbReference>
<feature type="compositionally biased region" description="Polar residues" evidence="1">
    <location>
        <begin position="61"/>
        <end position="72"/>
    </location>
</feature>
<feature type="region of interest" description="Disordered" evidence="1">
    <location>
        <begin position="123"/>
        <end position="143"/>
    </location>
</feature>
<dbReference type="Pfam" id="PF00075">
    <property type="entry name" value="RNase_H"/>
    <property type="match status" value="1"/>
</dbReference>
<feature type="compositionally biased region" description="Low complexity" evidence="1">
    <location>
        <begin position="17"/>
        <end position="50"/>
    </location>
</feature>
<proteinExistence type="predicted"/>
<dbReference type="GO" id="GO:0003676">
    <property type="term" value="F:nucleic acid binding"/>
    <property type="evidence" value="ECO:0007669"/>
    <property type="project" value="InterPro"/>
</dbReference>
<feature type="region of interest" description="Disordered" evidence="1">
    <location>
        <begin position="225"/>
        <end position="244"/>
    </location>
</feature>
<comment type="caution">
    <text evidence="3">The sequence shown here is derived from an EMBL/GenBank/DDBJ whole genome shotgun (WGS) entry which is preliminary data.</text>
</comment>
<dbReference type="InterPro" id="IPR012337">
    <property type="entry name" value="RNaseH-like_sf"/>
</dbReference>
<feature type="region of interest" description="Disordered" evidence="1">
    <location>
        <begin position="1"/>
        <end position="76"/>
    </location>
</feature>
<dbReference type="GO" id="GO:0004523">
    <property type="term" value="F:RNA-DNA hybrid ribonuclease activity"/>
    <property type="evidence" value="ECO:0007669"/>
    <property type="project" value="InterPro"/>
</dbReference>
<organism evidence="3 4">
    <name type="scientific">Rhizophagus irregularis (strain DAOM 197198w)</name>
    <name type="common">Glomus intraradices</name>
    <dbReference type="NCBI Taxonomy" id="1432141"/>
    <lineage>
        <taxon>Eukaryota</taxon>
        <taxon>Fungi</taxon>
        <taxon>Fungi incertae sedis</taxon>
        <taxon>Mucoromycota</taxon>
        <taxon>Glomeromycotina</taxon>
        <taxon>Glomeromycetes</taxon>
        <taxon>Glomerales</taxon>
        <taxon>Glomeraceae</taxon>
        <taxon>Rhizophagus</taxon>
    </lineage>
</organism>
<dbReference type="Gene3D" id="3.30.420.10">
    <property type="entry name" value="Ribonuclease H-like superfamily/Ribonuclease H"/>
    <property type="match status" value="1"/>
</dbReference>
<dbReference type="InterPro" id="IPR043502">
    <property type="entry name" value="DNA/RNA_pol_sf"/>
</dbReference>
<evidence type="ECO:0000313" key="4">
    <source>
        <dbReference type="Proteomes" id="UP000022910"/>
    </source>
</evidence>
<dbReference type="SUPFAM" id="SSF53098">
    <property type="entry name" value="Ribonuclease H-like"/>
    <property type="match status" value="1"/>
</dbReference>
<dbReference type="Pfam" id="PF03372">
    <property type="entry name" value="Exo_endo_phos"/>
    <property type="match status" value="1"/>
</dbReference>
<gene>
    <name evidence="3" type="ORF">RirG_076010</name>
</gene>
<dbReference type="SUPFAM" id="SSF56672">
    <property type="entry name" value="DNA/RNA polymerases"/>
    <property type="match status" value="1"/>
</dbReference>
<reference evidence="3 4" key="1">
    <citation type="submission" date="2014-02" db="EMBL/GenBank/DDBJ databases">
        <title>Single nucleus genome sequencing reveals high similarity among nuclei of an endomycorrhizal fungus.</title>
        <authorList>
            <person name="Lin K."/>
            <person name="Geurts R."/>
            <person name="Zhang Z."/>
            <person name="Limpens E."/>
            <person name="Saunders D.G."/>
            <person name="Mu D."/>
            <person name="Pang E."/>
            <person name="Cao H."/>
            <person name="Cha H."/>
            <person name="Lin T."/>
            <person name="Zhou Q."/>
            <person name="Shang Y."/>
            <person name="Li Y."/>
            <person name="Ivanov S."/>
            <person name="Sharma T."/>
            <person name="Velzen R.V."/>
            <person name="Ruijter N.D."/>
            <person name="Aanen D.K."/>
            <person name="Win J."/>
            <person name="Kamoun S."/>
            <person name="Bisseling T."/>
            <person name="Huang S."/>
        </authorList>
    </citation>
    <scope>NUCLEOTIDE SEQUENCE [LARGE SCALE GENOMIC DNA]</scope>
    <source>
        <strain evidence="4">DAOM197198w</strain>
    </source>
</reference>
<dbReference type="EMBL" id="JEMT01015965">
    <property type="protein sequence ID" value="EXX71713.1"/>
    <property type="molecule type" value="Genomic_DNA"/>
</dbReference>
<feature type="domain" description="RNase H type-1" evidence="2">
    <location>
        <begin position="1471"/>
        <end position="1608"/>
    </location>
</feature>
<name>A0A015MY43_RHIIW</name>
<evidence type="ECO:0000259" key="2">
    <source>
        <dbReference type="PROSITE" id="PS50879"/>
    </source>
</evidence>
<evidence type="ECO:0000256" key="1">
    <source>
        <dbReference type="SAM" id="MobiDB-lite"/>
    </source>
</evidence>
<dbReference type="Gene3D" id="3.60.10.10">
    <property type="entry name" value="Endonuclease/exonuclease/phosphatase"/>
    <property type="match status" value="1"/>
</dbReference>
<feature type="compositionally biased region" description="Basic and acidic residues" evidence="1">
    <location>
        <begin position="1"/>
        <end position="13"/>
    </location>
</feature>
<dbReference type="Proteomes" id="UP000022910">
    <property type="component" value="Unassembled WGS sequence"/>
</dbReference>
<evidence type="ECO:0000313" key="3">
    <source>
        <dbReference type="EMBL" id="EXX71713.1"/>
    </source>
</evidence>
<dbReference type="PANTHER" id="PTHR19446">
    <property type="entry name" value="REVERSE TRANSCRIPTASES"/>
    <property type="match status" value="1"/>
</dbReference>
<dbReference type="PROSITE" id="PS50879">
    <property type="entry name" value="RNASE_H_1"/>
    <property type="match status" value="1"/>
</dbReference>
<sequence length="1734" mass="196727">MGRDSIIHPRDRFTTITNNNSNTSRPNTPRSSNRTNNNNNNPRNNENSRPAQPSHKPHPIISTTPASSSNDPAPTLPQHIIDELKAQIKEIANTLHTLEETVSWMNDTITSHEYRLSELESAMNYDNPGDSDLYPPRDDYENQDHSYNNGWDDVSTHDTNSGFNLPPHTSSSLMDVSPDASFSALDPSSVLSRRHVPLPVSRPTNITPDANTSRLQSEIFNGFHPPNSAIPNNNSPNNPSSPSFSSPLINFGQINVNGLCSPIRQLHLLNYFLHSSFGVLSLNDTRFISSSAKFIYQNEHSQHNFKSYWTPSPSNSRPHDGVGLLLRHPLYKHVQKIDPWKGRLLKLDLFFHQTKISIISVYIPPYHSIHYKERDAIFAQLNLWLDKARSNNYHVVILGDLNADEISHSHLPQHHLKIVRLLSSRYFTDHQSHISSISGPSPTFYHQNGSSRLDYIWSSPGFPAPGLFSQVETCPKLNDNQFTDHRVLITTFDFSSCFATLAKARLKQKSEQRTIFLYKNLKDDTWDKFSNEVNSPLSLDKLWHTLKRSILGGAIEFLPFQHVSNTHHHKYPPELTMLIAINKFLDRLLFKLTTSRPSRPAQISQMINSLSTQLILLKSFLKNYTIPIYSTTPLPAFIKFLRSQKALVSAYLSTQFHQHCVDSIEYYTALRDEHFSTSPGSFISSALSVEHRSIVLDRVLVVIDSKPTLLTDPLDIKQAAIKHFQSVVTPPLVQYSSTDSFPSRWQRAYTPLPDIDSSLFNSVMSPILEDEWKNTLNSMPNNKASGPSKISYEMLKHLTGEALNLSLVLANACLIHGDIPADWREALVYPIFKPHEFDAQLKNTRPITLLETVWKCVVKFVTTRLSKILADNQVLQGGNFAGLPGGFTDIPIKMLDAIIHQRRFDKSDDQELWIVSQDISKAFDSIDLNMLRLALIRLHIPSLLIKFIINLFTRRNNKIITHHGDTSGYRVKIACDPFILKSSALLDYSPIEYKQHNLPVSHITFMDDSTLIASSKRGIEDRLSITAEFYTLNNTQANSAKYILLSSEQFSQTVEFDLFPSPLITTSTLTLKALALSTSFRFLGVWFCLSASSRFVHNQTTSMVKDMAALLSPKKLLAQHVAYLYNVVLLPRLEFRLQTTLFAESTINRMVSPMLSLIRQKAGLASVTPLSALFTLLPFSIQQAFGRFLSSHVASWQRVFSHPSFKVFANYMITYLQGFLDCDACPSTIDLEPWSHTFSLRTHSLFNSLLFSSRLNITWSLLFRPLRKDLRPAIPLRSILPNDLFTSMNKVRKKFCTRFLAQLITPCGSRLLPWKDLRFLKHISRNYWFNPQWAISFNRNTNSFFVGRVITTYPAPRNKALISYWIASSVDDLLSDFTACQGCASALPRSSTSKTLLKRCPSEKCFSYVPLSSLIRYPTKPRTYIHADTRSVSLSASLGYAKSLLLFHLFAPDRLPSTNKQVPRISDIQLPSLVSTLYIDGSFLPPSSHPVSSMAYAWTAIDPDGFILESHYNNIFSIFHSALRSEIFALLHGLDSLPRNSKITVTTDCAQLLSLWSLMLNESNHFLWFSIRTIMLQKNLDVTLIKVPAHADDPLNNHVDALAKAAHTDSHLSSCPQLELMAPCILQFNSLPVDMNIRKFIRDIFNAKSLLTLAVLPRFNSYSSTSDIDWACTKFCLNNNKQFASHWNGRSEFCGFRIKLLLDMLPTLTTLQRRKPHVYNPSWLCPNVTLFLRL</sequence>
<dbReference type="InterPro" id="IPR005135">
    <property type="entry name" value="Endo/exonuclease/phosphatase"/>
</dbReference>
<accession>A0A015MY43</accession>
<dbReference type="InterPro" id="IPR000477">
    <property type="entry name" value="RT_dom"/>
</dbReference>
<dbReference type="InterPro" id="IPR036397">
    <property type="entry name" value="RNaseH_sf"/>
</dbReference>
<dbReference type="SUPFAM" id="SSF56219">
    <property type="entry name" value="DNase I-like"/>
    <property type="match status" value="1"/>
</dbReference>
<dbReference type="InterPro" id="IPR002156">
    <property type="entry name" value="RNaseH_domain"/>
</dbReference>
<dbReference type="HOGENOM" id="CLU_002435_10_1_1"/>
<keyword evidence="4" id="KW-1185">Reference proteome</keyword>